<keyword evidence="3" id="KW-0813">Transport</keyword>
<dbReference type="InterPro" id="IPR027470">
    <property type="entry name" value="Cation_efflux_CTD"/>
</dbReference>
<evidence type="ECO:0000259" key="12">
    <source>
        <dbReference type="Pfam" id="PF16916"/>
    </source>
</evidence>
<evidence type="ECO:0000256" key="7">
    <source>
        <dbReference type="ARBA" id="ARBA00022989"/>
    </source>
</evidence>
<keyword evidence="4" id="KW-0410">Iron transport</keyword>
<keyword evidence="6" id="KW-0862">Zinc</keyword>
<feature type="region of interest" description="Disordered" evidence="9">
    <location>
        <begin position="1"/>
        <end position="23"/>
    </location>
</feature>
<keyword evidence="8 10" id="KW-0472">Membrane</keyword>
<evidence type="ECO:0000256" key="8">
    <source>
        <dbReference type="ARBA" id="ARBA00023136"/>
    </source>
</evidence>
<keyword evidence="5 10" id="KW-0812">Transmembrane</keyword>
<evidence type="ECO:0000259" key="11">
    <source>
        <dbReference type="Pfam" id="PF01545"/>
    </source>
</evidence>
<evidence type="ECO:0000256" key="1">
    <source>
        <dbReference type="ARBA" id="ARBA00004141"/>
    </source>
</evidence>
<feature type="transmembrane region" description="Helical" evidence="10">
    <location>
        <begin position="183"/>
        <end position="216"/>
    </location>
</feature>
<evidence type="ECO:0000256" key="10">
    <source>
        <dbReference type="SAM" id="Phobius"/>
    </source>
</evidence>
<evidence type="ECO:0000256" key="5">
    <source>
        <dbReference type="ARBA" id="ARBA00022692"/>
    </source>
</evidence>
<evidence type="ECO:0000256" key="3">
    <source>
        <dbReference type="ARBA" id="ARBA00022448"/>
    </source>
</evidence>
<dbReference type="SUPFAM" id="SSF161111">
    <property type="entry name" value="Cation efflux protein transmembrane domain-like"/>
    <property type="match status" value="1"/>
</dbReference>
<evidence type="ECO:0000313" key="14">
    <source>
        <dbReference type="Proteomes" id="UP001501337"/>
    </source>
</evidence>
<dbReference type="Pfam" id="PF01545">
    <property type="entry name" value="Cation_efflux"/>
    <property type="match status" value="1"/>
</dbReference>
<keyword evidence="6" id="KW-0406">Ion transport</keyword>
<comment type="similarity">
    <text evidence="2">Belongs to the cation diffusion facilitator (CDF) transporter (TC 2.A.4) family. FieF subfamily.</text>
</comment>
<reference evidence="14" key="1">
    <citation type="journal article" date="2019" name="Int. J. Syst. Evol. Microbiol.">
        <title>The Global Catalogue of Microorganisms (GCM) 10K type strain sequencing project: providing services to taxonomists for standard genome sequencing and annotation.</title>
        <authorList>
            <consortium name="The Broad Institute Genomics Platform"/>
            <consortium name="The Broad Institute Genome Sequencing Center for Infectious Disease"/>
            <person name="Wu L."/>
            <person name="Ma J."/>
        </authorList>
    </citation>
    <scope>NUCLEOTIDE SEQUENCE [LARGE SCALE GENOMIC DNA]</scope>
    <source>
        <strain evidence="14">JCM 17555</strain>
    </source>
</reference>
<evidence type="ECO:0000313" key="13">
    <source>
        <dbReference type="EMBL" id="GAA3950720.1"/>
    </source>
</evidence>
<dbReference type="InterPro" id="IPR002524">
    <property type="entry name" value="Cation_efflux"/>
</dbReference>
<name>A0ABP7NN63_9GAMM</name>
<evidence type="ECO:0000256" key="4">
    <source>
        <dbReference type="ARBA" id="ARBA00022496"/>
    </source>
</evidence>
<dbReference type="PANTHER" id="PTHR43840">
    <property type="entry name" value="MITOCHONDRIAL METAL TRANSPORTER 1-RELATED"/>
    <property type="match status" value="1"/>
</dbReference>
<accession>A0ABP7NN63</accession>
<dbReference type="Gene3D" id="1.20.1510.10">
    <property type="entry name" value="Cation efflux protein transmembrane domain"/>
    <property type="match status" value="1"/>
</dbReference>
<feature type="transmembrane region" description="Helical" evidence="10">
    <location>
        <begin position="32"/>
        <end position="50"/>
    </location>
</feature>
<dbReference type="InterPro" id="IPR050291">
    <property type="entry name" value="CDF_Transporter"/>
</dbReference>
<keyword evidence="14" id="KW-1185">Reference proteome</keyword>
<dbReference type="InterPro" id="IPR036837">
    <property type="entry name" value="Cation_efflux_CTD_sf"/>
</dbReference>
<dbReference type="SUPFAM" id="SSF160240">
    <property type="entry name" value="Cation efflux protein cytoplasmic domain-like"/>
    <property type="match status" value="1"/>
</dbReference>
<organism evidence="13 14">
    <name type="scientific">Allohahella marinimesophila</name>
    <dbReference type="NCBI Taxonomy" id="1054972"/>
    <lineage>
        <taxon>Bacteria</taxon>
        <taxon>Pseudomonadati</taxon>
        <taxon>Pseudomonadota</taxon>
        <taxon>Gammaproteobacteria</taxon>
        <taxon>Oceanospirillales</taxon>
        <taxon>Hahellaceae</taxon>
        <taxon>Allohahella</taxon>
    </lineage>
</organism>
<evidence type="ECO:0000256" key="2">
    <source>
        <dbReference type="ARBA" id="ARBA00010212"/>
    </source>
</evidence>
<comment type="subcellular location">
    <subcellularLocation>
        <location evidence="1">Membrane</location>
        <topology evidence="1">Multi-pass membrane protein</topology>
    </subcellularLocation>
</comment>
<feature type="domain" description="Cation efflux protein cytoplasmic" evidence="12">
    <location>
        <begin position="239"/>
        <end position="307"/>
    </location>
</feature>
<keyword evidence="7 10" id="KW-1133">Transmembrane helix</keyword>
<dbReference type="PANTHER" id="PTHR43840:SF15">
    <property type="entry name" value="MITOCHONDRIAL METAL TRANSPORTER 1-RELATED"/>
    <property type="match status" value="1"/>
</dbReference>
<dbReference type="RefSeq" id="WP_344803364.1">
    <property type="nucleotide sequence ID" value="NZ_BAABBO010000001.1"/>
</dbReference>
<feature type="domain" description="Cation efflux protein transmembrane" evidence="11">
    <location>
        <begin position="34"/>
        <end position="227"/>
    </location>
</feature>
<feature type="transmembrane region" description="Helical" evidence="10">
    <location>
        <begin position="98"/>
        <end position="119"/>
    </location>
</feature>
<proteinExistence type="inferred from homology"/>
<protein>
    <submittedName>
        <fullName evidence="13">Cation diffusion facilitator family transporter</fullName>
    </submittedName>
</protein>
<sequence>MNIKASTSDIKRPKQGGPVSKSVKRSKALQRITLIGMVLDLALGAAKIVVGTIGHSYGLIADGIHSLSDALSDVLVLVLAHVAGKAPDDDHPYGHGKFETVGSVLMGSLLIGVAGALAWDSVMRLLYATHLQEPEWPVLVVAAISIVSKEWIYRATRKVGEEFRSDLIIANAWHSRTDAFSSIAVLLAAGGAMAGVLWLDIVAAIVIAVLVGHVGWRLSLSGLRQLVETAVPEESSLAFSRTAEAVEGVEGLHFLRARAVGAETLVDVHIQVAPYASASEGHHIGVLTTRALRNAHPEIADVTCHVDIEGNNAELKQRMSVHKKYLAAADKLPDRRQIESKVREQLAEYDDQLVLERLQLHYLNHQVEAELLIRINASSPAMTAAAPAFDADDVKTALASCLQALGVSDIRIWWRG</sequence>
<comment type="caution">
    <text evidence="13">The sequence shown here is derived from an EMBL/GenBank/DDBJ whole genome shotgun (WGS) entry which is preliminary data.</text>
</comment>
<dbReference type="Proteomes" id="UP001501337">
    <property type="component" value="Unassembled WGS sequence"/>
</dbReference>
<evidence type="ECO:0000256" key="6">
    <source>
        <dbReference type="ARBA" id="ARBA00022906"/>
    </source>
</evidence>
<dbReference type="InterPro" id="IPR027469">
    <property type="entry name" value="Cation_efflux_TMD_sf"/>
</dbReference>
<keyword evidence="6" id="KW-0864">Zinc transport</keyword>
<evidence type="ECO:0000256" key="9">
    <source>
        <dbReference type="SAM" id="MobiDB-lite"/>
    </source>
</evidence>
<dbReference type="InterPro" id="IPR058533">
    <property type="entry name" value="Cation_efflux_TM"/>
</dbReference>
<dbReference type="Gene3D" id="3.30.70.1350">
    <property type="entry name" value="Cation efflux protein, cytoplasmic domain"/>
    <property type="match status" value="1"/>
</dbReference>
<dbReference type="EMBL" id="BAABBO010000001">
    <property type="protein sequence ID" value="GAA3950720.1"/>
    <property type="molecule type" value="Genomic_DNA"/>
</dbReference>
<dbReference type="NCBIfam" id="TIGR01297">
    <property type="entry name" value="CDF"/>
    <property type="match status" value="1"/>
</dbReference>
<keyword evidence="4" id="KW-0408">Iron</keyword>
<gene>
    <name evidence="13" type="ORF">GCM10022278_07310</name>
</gene>
<dbReference type="Pfam" id="PF16916">
    <property type="entry name" value="ZT_dimer"/>
    <property type="match status" value="1"/>
</dbReference>